<dbReference type="EMBL" id="FZNS01000005">
    <property type="protein sequence ID" value="SNR68196.1"/>
    <property type="molecule type" value="Genomic_DNA"/>
</dbReference>
<sequence>MTYFRSLSQTYKQSWSKQPEVTNTWLELQVTATVSERQRLPNYLLLYSHHVPLPKDNGWDSLCSLQTDLPFLLTLLPHNADQVYWHLIRLGCKTIQADSTVQEAL</sequence>
<name>A0A238YAA6_9BACT</name>
<dbReference type="Proteomes" id="UP000198310">
    <property type="component" value="Unassembled WGS sequence"/>
</dbReference>
<evidence type="ECO:0000313" key="3">
    <source>
        <dbReference type="Proteomes" id="UP000198310"/>
    </source>
</evidence>
<feature type="domain" description="DUF7825" evidence="1">
    <location>
        <begin position="10"/>
        <end position="99"/>
    </location>
</feature>
<proteinExistence type="predicted"/>
<reference evidence="3" key="1">
    <citation type="submission" date="2017-06" db="EMBL/GenBank/DDBJ databases">
        <authorList>
            <person name="Varghese N."/>
            <person name="Submissions S."/>
        </authorList>
    </citation>
    <scope>NUCLEOTIDE SEQUENCE [LARGE SCALE GENOMIC DNA]</scope>
    <source>
        <strain evidence="3">DSM 28041</strain>
    </source>
</reference>
<dbReference type="Pfam" id="PF25149">
    <property type="entry name" value="DUF7825"/>
    <property type="match status" value="1"/>
</dbReference>
<dbReference type="AlphaFoldDB" id="A0A238YAA6"/>
<dbReference type="InterPro" id="IPR056727">
    <property type="entry name" value="DUF7825"/>
</dbReference>
<keyword evidence="3" id="KW-1185">Reference proteome</keyword>
<protein>
    <recommendedName>
        <fullName evidence="1">DUF7825 domain-containing protein</fullName>
    </recommendedName>
</protein>
<organism evidence="2 3">
    <name type="scientific">Hymenobacter mucosus</name>
    <dbReference type="NCBI Taxonomy" id="1411120"/>
    <lineage>
        <taxon>Bacteria</taxon>
        <taxon>Pseudomonadati</taxon>
        <taxon>Bacteroidota</taxon>
        <taxon>Cytophagia</taxon>
        <taxon>Cytophagales</taxon>
        <taxon>Hymenobacteraceae</taxon>
        <taxon>Hymenobacter</taxon>
    </lineage>
</organism>
<gene>
    <name evidence="2" type="ORF">SAMN06269173_10592</name>
</gene>
<evidence type="ECO:0000259" key="1">
    <source>
        <dbReference type="Pfam" id="PF25149"/>
    </source>
</evidence>
<accession>A0A238YAA6</accession>
<evidence type="ECO:0000313" key="2">
    <source>
        <dbReference type="EMBL" id="SNR68196.1"/>
    </source>
</evidence>